<sequence length="602" mass="67059">MKFNKHYKNLMAVIMIFYQTVFLFAPAIAVQAEDTGLTADTTTQTSNKIADNEQLKPILEITSPFDKEEITNGLIEAKAKSNAPIKELRFILSQNGNVINQNLANNNNDIWQYSWDAALLNDGVYNIMAKATTTDDKFIVISTPISITIKNAAEETSPDNAEPATTEEIKNDDEENLPAECAQANYLTKEACNKYLLENKPPAEILAENLPAECKIINIIDGEKCNLYLQQKYLTKECQDANAKTKDECDKIMLKLSSQAECAQAGYETESECRDYLANKLTPKIECQNIDQAYCQKAINERFLGYIAAQQAKYDGLKEATDNLIGQSLNLKDLKKSLGENQKMIPIKKESTNLKIVAMTGKITLDENDNLVQTAPMAFMIDSDQDGLPDSIEKEIGTDPFNVDTDSDGVTDLDEVKNNLNPLGPGQLAKTLSPINEAIVNNKPLGQPKTEGEIKNNYLIKSFINADENKGYILNGQAEPNSTITLYFYSDLPLVATVGVDKYGNWQYELDQSLIDGEHEVYVVLNDNTGKVVNKSNPLNFFVKEARAISVQEFVDTATSPAQTKSASLINFYLIIVILIITVGILLFIIFFLFHKNRRLKP</sequence>
<dbReference type="AlphaFoldDB" id="A0A1J4T5M4"/>
<evidence type="ECO:0000256" key="3">
    <source>
        <dbReference type="SAM" id="SignalP"/>
    </source>
</evidence>
<keyword evidence="2" id="KW-1133">Transmembrane helix</keyword>
<feature type="signal peptide" evidence="3">
    <location>
        <begin position="1"/>
        <end position="32"/>
    </location>
</feature>
<reference evidence="4 5" key="1">
    <citation type="journal article" date="2016" name="Environ. Microbiol.">
        <title>Genomic resolution of a cold subsurface aquifer community provides metabolic insights for novel microbes adapted to high CO concentrations.</title>
        <authorList>
            <person name="Probst A.J."/>
            <person name="Castelle C.J."/>
            <person name="Singh A."/>
            <person name="Brown C.T."/>
            <person name="Anantharaman K."/>
            <person name="Sharon I."/>
            <person name="Hug L.A."/>
            <person name="Burstein D."/>
            <person name="Emerson J.B."/>
            <person name="Thomas B.C."/>
            <person name="Banfield J.F."/>
        </authorList>
    </citation>
    <scope>NUCLEOTIDE SEQUENCE [LARGE SCALE GENOMIC DNA]</scope>
    <source>
        <strain evidence="4">CG1_02_37_44</strain>
    </source>
</reference>
<evidence type="ECO:0000256" key="1">
    <source>
        <dbReference type="SAM" id="MobiDB-lite"/>
    </source>
</evidence>
<evidence type="ECO:0000256" key="2">
    <source>
        <dbReference type="SAM" id="Phobius"/>
    </source>
</evidence>
<keyword evidence="3" id="KW-0732">Signal</keyword>
<feature type="region of interest" description="Disordered" evidence="1">
    <location>
        <begin position="154"/>
        <end position="173"/>
    </location>
</feature>
<dbReference type="Gene3D" id="2.60.40.10">
    <property type="entry name" value="Immunoglobulins"/>
    <property type="match status" value="2"/>
</dbReference>
<keyword evidence="2" id="KW-0472">Membrane</keyword>
<dbReference type="EMBL" id="MNUU01000048">
    <property type="protein sequence ID" value="OIO07380.1"/>
    <property type="molecule type" value="Genomic_DNA"/>
</dbReference>
<name>A0A1J4T5M4_9BACT</name>
<keyword evidence="2" id="KW-0812">Transmembrane</keyword>
<comment type="caution">
    <text evidence="4">The sequence shown here is derived from an EMBL/GenBank/DDBJ whole genome shotgun (WGS) entry which is preliminary data.</text>
</comment>
<protein>
    <submittedName>
        <fullName evidence="4">Uncharacterized protein</fullName>
    </submittedName>
</protein>
<dbReference type="STRING" id="1805146.AUJ27_02555"/>
<proteinExistence type="predicted"/>
<dbReference type="Proteomes" id="UP000183192">
    <property type="component" value="Unassembled WGS sequence"/>
</dbReference>
<dbReference type="InterPro" id="IPR013783">
    <property type="entry name" value="Ig-like_fold"/>
</dbReference>
<feature type="chain" id="PRO_5012430308" evidence="3">
    <location>
        <begin position="33"/>
        <end position="602"/>
    </location>
</feature>
<organism evidence="4 5">
    <name type="scientific">Candidatus Falkowbacteria bacterium CG1_02_37_44</name>
    <dbReference type="NCBI Taxonomy" id="1805146"/>
    <lineage>
        <taxon>Bacteria</taxon>
        <taxon>Candidatus Falkowiibacteriota</taxon>
    </lineage>
</organism>
<evidence type="ECO:0000313" key="5">
    <source>
        <dbReference type="Proteomes" id="UP000183192"/>
    </source>
</evidence>
<feature type="transmembrane region" description="Helical" evidence="2">
    <location>
        <begin position="572"/>
        <end position="594"/>
    </location>
</feature>
<gene>
    <name evidence="4" type="ORF">AUJ27_02555</name>
</gene>
<accession>A0A1J4T5M4</accession>
<evidence type="ECO:0000313" key="4">
    <source>
        <dbReference type="EMBL" id="OIO07380.1"/>
    </source>
</evidence>